<reference evidence="8 9" key="1">
    <citation type="submission" date="2018-05" db="EMBL/GenBank/DDBJ databases">
        <title>Novel Campyloabacter and Helicobacter Species and Strains.</title>
        <authorList>
            <person name="Mannion A.J."/>
            <person name="Shen Z."/>
            <person name="Fox J.G."/>
        </authorList>
    </citation>
    <scope>NUCLEOTIDE SEQUENCE [LARGE SCALE GENOMIC DNA]</scope>
    <source>
        <strain evidence="9">MIT17-670</strain>
    </source>
</reference>
<keyword evidence="1" id="KW-0285">Flavoprotein</keyword>
<dbReference type="Pfam" id="PF01593">
    <property type="entry name" value="Amino_oxidase"/>
    <property type="match status" value="1"/>
</dbReference>
<keyword evidence="6" id="KW-1133">Transmembrane helix</keyword>
<dbReference type="InterPro" id="IPR002937">
    <property type="entry name" value="Amino_oxidase"/>
</dbReference>
<protein>
    <submittedName>
        <fullName evidence="8">NAD(P)/FAD-dependent oxidoreductase</fullName>
    </submittedName>
</protein>
<dbReference type="OrthoDB" id="9794630at2"/>
<evidence type="ECO:0000256" key="3">
    <source>
        <dbReference type="ARBA" id="ARBA00022827"/>
    </source>
</evidence>
<keyword evidence="6" id="KW-0472">Membrane</keyword>
<evidence type="ECO:0000256" key="2">
    <source>
        <dbReference type="ARBA" id="ARBA00022729"/>
    </source>
</evidence>
<keyword evidence="5" id="KW-0520">NAD</keyword>
<dbReference type="AlphaFoldDB" id="A0A4U7BM27"/>
<dbReference type="PANTHER" id="PTHR46091">
    <property type="entry name" value="BLR7054 PROTEIN"/>
    <property type="match status" value="1"/>
</dbReference>
<evidence type="ECO:0000256" key="4">
    <source>
        <dbReference type="ARBA" id="ARBA00022857"/>
    </source>
</evidence>
<dbReference type="InterPro" id="IPR052206">
    <property type="entry name" value="Retinol_saturase"/>
</dbReference>
<evidence type="ECO:0000256" key="1">
    <source>
        <dbReference type="ARBA" id="ARBA00022630"/>
    </source>
</evidence>
<evidence type="ECO:0000259" key="7">
    <source>
        <dbReference type="Pfam" id="PF01593"/>
    </source>
</evidence>
<dbReference type="InterPro" id="IPR036188">
    <property type="entry name" value="FAD/NAD-bd_sf"/>
</dbReference>
<keyword evidence="2" id="KW-0732">Signal</keyword>
<keyword evidence="9" id="KW-1185">Reference proteome</keyword>
<evidence type="ECO:0000313" key="8">
    <source>
        <dbReference type="EMBL" id="TKX32759.1"/>
    </source>
</evidence>
<keyword evidence="6" id="KW-0812">Transmembrane</keyword>
<dbReference type="Proteomes" id="UP000310353">
    <property type="component" value="Unassembled WGS sequence"/>
</dbReference>
<feature type="transmembrane region" description="Helical" evidence="6">
    <location>
        <begin position="475"/>
        <end position="499"/>
    </location>
</feature>
<dbReference type="EMBL" id="NXMA01000003">
    <property type="protein sequence ID" value="TKX32759.1"/>
    <property type="molecule type" value="Genomic_DNA"/>
</dbReference>
<feature type="domain" description="Amine oxidase" evidence="7">
    <location>
        <begin position="13"/>
        <end position="502"/>
    </location>
</feature>
<dbReference type="Gene3D" id="3.50.50.60">
    <property type="entry name" value="FAD/NAD(P)-binding domain"/>
    <property type="match status" value="2"/>
</dbReference>
<dbReference type="SUPFAM" id="SSF51905">
    <property type="entry name" value="FAD/NAD(P)-binding domain"/>
    <property type="match status" value="1"/>
</dbReference>
<dbReference type="GO" id="GO:0016491">
    <property type="term" value="F:oxidoreductase activity"/>
    <property type="evidence" value="ECO:0007669"/>
    <property type="project" value="InterPro"/>
</dbReference>
<sequence length="506" mass="57996">MSKFDTIVIGSGLGGLSAASYLAKNGKKVLVLEQHSLIGGCATCFKRKDMLIDAGLHEMDWGNPKTDMKEIVFKKLGLMEKIELIPLPSAWSILSKDFHLQIPHGEEEVKKTLIRLFPHEEKGIEKYFKAIKLQAYSARRFAWDMNKFELFFFPFTTAWIFLKNKLLNLKVSDVLNSIIKDDKLKKILNINIGYYHHDPKKFIWSFHAISQKHYYDGAVYVKGGSGALSKTFEELVRENNGEVKSKCDVVEILTSNSKAIGVRYKQNRKFFEVYADNIIANCDPEIVYNDLLKNKNLDLTLDVKKIENKNRACSLISAYFIYDRNISEIYPNMDYANFILDKEFFDASFDNSNTLDFEISKRTLAFVNYSKIDNGLSQRDDRFLGVAAISSHFKEWDLNEKEYRVKKEEILQAIISKLDEYFPNLSSYMIHSELATPKSILRYTRAKEGTAYGFSQDKEGRAYRLNYVSKTVKNLFFASAFTFPGGGFTGAILGGYYTASKMLCKS</sequence>
<evidence type="ECO:0000256" key="5">
    <source>
        <dbReference type="ARBA" id="ARBA00023027"/>
    </source>
</evidence>
<dbReference type="PANTHER" id="PTHR46091:SF3">
    <property type="entry name" value="AMINE OXIDASE DOMAIN-CONTAINING PROTEIN"/>
    <property type="match status" value="1"/>
</dbReference>
<comment type="caution">
    <text evidence="8">The sequence shown here is derived from an EMBL/GenBank/DDBJ whole genome shotgun (WGS) entry which is preliminary data.</text>
</comment>
<name>A0A4U7BM27_9BACT</name>
<organism evidence="8 9">
    <name type="scientific">Campylobacter aviculae</name>
    <dbReference type="NCBI Taxonomy" id="2510190"/>
    <lineage>
        <taxon>Bacteria</taxon>
        <taxon>Pseudomonadati</taxon>
        <taxon>Campylobacterota</taxon>
        <taxon>Epsilonproteobacteria</taxon>
        <taxon>Campylobacterales</taxon>
        <taxon>Campylobacteraceae</taxon>
        <taxon>Campylobacter</taxon>
    </lineage>
</organism>
<proteinExistence type="predicted"/>
<evidence type="ECO:0000313" key="9">
    <source>
        <dbReference type="Proteomes" id="UP000310353"/>
    </source>
</evidence>
<dbReference type="RefSeq" id="WP_137621788.1">
    <property type="nucleotide sequence ID" value="NZ_NXMA01000003.1"/>
</dbReference>
<accession>A0A4U7BM27</accession>
<evidence type="ECO:0000256" key="6">
    <source>
        <dbReference type="SAM" id="Phobius"/>
    </source>
</evidence>
<keyword evidence="3" id="KW-0274">FAD</keyword>
<keyword evidence="4" id="KW-0521">NADP</keyword>
<gene>
    <name evidence="8" type="ORF">CQA76_02040</name>
</gene>